<dbReference type="PANTHER" id="PTHR11601">
    <property type="entry name" value="CYSTEINE DESULFURYLASE FAMILY MEMBER"/>
    <property type="match status" value="1"/>
</dbReference>
<dbReference type="Gene3D" id="1.10.260.50">
    <property type="match status" value="1"/>
</dbReference>
<gene>
    <name evidence="9" type="ORF">UFOPK1908_00016</name>
</gene>
<keyword evidence="6" id="KW-0408">Iron</keyword>
<dbReference type="SUPFAM" id="SSF53383">
    <property type="entry name" value="PLP-dependent transferases"/>
    <property type="match status" value="1"/>
</dbReference>
<dbReference type="GO" id="GO:0051536">
    <property type="term" value="F:iron-sulfur cluster binding"/>
    <property type="evidence" value="ECO:0007669"/>
    <property type="project" value="UniProtKB-KW"/>
</dbReference>
<evidence type="ECO:0000256" key="5">
    <source>
        <dbReference type="ARBA" id="ARBA00022898"/>
    </source>
</evidence>
<dbReference type="Gene3D" id="3.40.640.10">
    <property type="entry name" value="Type I PLP-dependent aspartate aminotransferase-like (Major domain)"/>
    <property type="match status" value="1"/>
</dbReference>
<name>A0A6J6HE40_9ZZZZ</name>
<evidence type="ECO:0000256" key="7">
    <source>
        <dbReference type="ARBA" id="ARBA00023014"/>
    </source>
</evidence>
<evidence type="ECO:0000313" key="9">
    <source>
        <dbReference type="EMBL" id="CAB4610793.1"/>
    </source>
</evidence>
<keyword evidence="3" id="KW-0808">Transferase</keyword>
<evidence type="ECO:0000256" key="1">
    <source>
        <dbReference type="ARBA" id="ARBA00001933"/>
    </source>
</evidence>
<comment type="similarity">
    <text evidence="2">Belongs to the class-V pyridoxal-phosphate-dependent aminotransferase family. NifS/IscS subfamily.</text>
</comment>
<dbReference type="Gene3D" id="3.90.1150.10">
    <property type="entry name" value="Aspartate Aminotransferase, domain 1"/>
    <property type="match status" value="1"/>
</dbReference>
<protein>
    <submittedName>
        <fullName evidence="9">Unannotated protein</fullName>
    </submittedName>
</protein>
<comment type="cofactor">
    <cofactor evidence="1">
        <name>pyridoxal 5'-phosphate</name>
        <dbReference type="ChEBI" id="CHEBI:597326"/>
    </cofactor>
</comment>
<dbReference type="GO" id="GO:0016782">
    <property type="term" value="F:transferase activity, transferring sulphur-containing groups"/>
    <property type="evidence" value="ECO:0007669"/>
    <property type="project" value="UniProtKB-ARBA"/>
</dbReference>
<feature type="domain" description="Aminotransferase class V" evidence="8">
    <location>
        <begin position="5"/>
        <end position="373"/>
    </location>
</feature>
<proteinExistence type="inferred from homology"/>
<sequence length="394" mass="41722">MKPRTYLDHAATTRMLPQAQDRWLEVSSLVGNPSSLHDSGRRTRRIVEEARESIAEDLVTRPSAVIFTGGGTESDNLAVKGLFWRGQELGKVGVVASSIEHHAVLDPVKWIGEHQGAKVLWVGVDAVGRINLDEVEAALALQDVALVTVMWANNEVGTVQPVYELAALCRAHGVAFHTDAVQVLGQLPMNLTELGASAVTITAHKVGGPFGVGALILDPDIKPTPVLHGGGHEREIRSGTLDAAGIASFAVAVRNAVEHQAQFAVRVKALRNDLISRVLASVPAAKLNGEPVLDADRRLPANAHFTFDDCEGDALLMLLDAAGIDCSTGSACTAGIPEPSHVLLAMGAEPQASRGSLRFSLGADSTTEEIDHLIEVLPAAVERASRAGHVRSRS</sequence>
<dbReference type="GO" id="GO:0046872">
    <property type="term" value="F:metal ion binding"/>
    <property type="evidence" value="ECO:0007669"/>
    <property type="project" value="UniProtKB-KW"/>
</dbReference>
<dbReference type="InterPro" id="IPR015421">
    <property type="entry name" value="PyrdxlP-dep_Trfase_major"/>
</dbReference>
<dbReference type="PANTHER" id="PTHR11601:SF34">
    <property type="entry name" value="CYSTEINE DESULFURASE"/>
    <property type="match status" value="1"/>
</dbReference>
<dbReference type="InterPro" id="IPR000192">
    <property type="entry name" value="Aminotrans_V_dom"/>
</dbReference>
<dbReference type="EMBL" id="CAEZVB010000001">
    <property type="protein sequence ID" value="CAB4610793.1"/>
    <property type="molecule type" value="Genomic_DNA"/>
</dbReference>
<keyword evidence="5" id="KW-0663">Pyridoxal phosphate</keyword>
<organism evidence="9">
    <name type="scientific">freshwater metagenome</name>
    <dbReference type="NCBI Taxonomy" id="449393"/>
    <lineage>
        <taxon>unclassified sequences</taxon>
        <taxon>metagenomes</taxon>
        <taxon>ecological metagenomes</taxon>
    </lineage>
</organism>
<accession>A0A6J6HE40</accession>
<evidence type="ECO:0000256" key="4">
    <source>
        <dbReference type="ARBA" id="ARBA00022723"/>
    </source>
</evidence>
<reference evidence="9" key="1">
    <citation type="submission" date="2020-05" db="EMBL/GenBank/DDBJ databases">
        <authorList>
            <person name="Chiriac C."/>
            <person name="Salcher M."/>
            <person name="Ghai R."/>
            <person name="Kavagutti S V."/>
        </authorList>
    </citation>
    <scope>NUCLEOTIDE SEQUENCE</scope>
</reference>
<dbReference type="PIRSF" id="PIRSF005572">
    <property type="entry name" value="NifS"/>
    <property type="match status" value="1"/>
</dbReference>
<dbReference type="FunFam" id="3.40.640.10:FF:000084">
    <property type="entry name" value="IscS-like cysteine desulfurase"/>
    <property type="match status" value="1"/>
</dbReference>
<dbReference type="InterPro" id="IPR015422">
    <property type="entry name" value="PyrdxlP-dep_Trfase_small"/>
</dbReference>
<keyword evidence="7" id="KW-0411">Iron-sulfur</keyword>
<dbReference type="InterPro" id="IPR016454">
    <property type="entry name" value="Cysteine_dSase"/>
</dbReference>
<keyword evidence="4" id="KW-0479">Metal-binding</keyword>
<evidence type="ECO:0000256" key="3">
    <source>
        <dbReference type="ARBA" id="ARBA00022679"/>
    </source>
</evidence>
<evidence type="ECO:0000256" key="2">
    <source>
        <dbReference type="ARBA" id="ARBA00006490"/>
    </source>
</evidence>
<dbReference type="Pfam" id="PF00266">
    <property type="entry name" value="Aminotran_5"/>
    <property type="match status" value="1"/>
</dbReference>
<dbReference type="InterPro" id="IPR015424">
    <property type="entry name" value="PyrdxlP-dep_Trfase"/>
</dbReference>
<evidence type="ECO:0000259" key="8">
    <source>
        <dbReference type="Pfam" id="PF00266"/>
    </source>
</evidence>
<evidence type="ECO:0000256" key="6">
    <source>
        <dbReference type="ARBA" id="ARBA00023004"/>
    </source>
</evidence>
<dbReference type="AlphaFoldDB" id="A0A6J6HE40"/>